<feature type="domain" description="CobQ/CobB/MinD/ParA nucleotide binding" evidence="9">
    <location>
        <begin position="8"/>
        <end position="190"/>
    </location>
</feature>
<evidence type="ECO:0000256" key="7">
    <source>
        <dbReference type="ARBA" id="ARBA00022962"/>
    </source>
</evidence>
<comment type="pathway">
    <text evidence="8">Cofactor biosynthesis; adenosylcobalamin biosynthesis; cob(II)yrinate a,c-diamide from sirohydrochlorin (anaerobic route): step 10/10.</text>
</comment>
<comment type="domain">
    <text evidence="8">Comprises of two domains. The C-terminal domain contains the binding site for glutamine and catalyzes the hydrolysis of this substrate to glutamate and ammonia. The N-terminal domain is anticipated to bind ATP and cobyrinate and catalyzes the ultimate synthesis of the diamide product. The ammonia produced via the glutaminase domain is probably translocated to the adjacent domain via a molecular tunnel, where it reacts with an activated intermediate.</text>
</comment>
<dbReference type="EMBL" id="JRFA01000002">
    <property type="protein sequence ID" value="KGN76360.1"/>
    <property type="molecule type" value="Genomic_DNA"/>
</dbReference>
<reference evidence="11 12" key="1">
    <citation type="submission" date="2014-09" db="EMBL/GenBank/DDBJ databases">
        <title>Draft Genome Sequence of Porphyromonas macacae COT-192_OH2859.</title>
        <authorList>
            <person name="Wallis C."/>
            <person name="Deusch O."/>
            <person name="O'Flynn C."/>
            <person name="Davis I."/>
            <person name="Horsfall A."/>
            <person name="Kirkwood N."/>
            <person name="Harris S."/>
            <person name="Eisen J.A."/>
            <person name="Coil D.A."/>
            <person name="Darling A.E."/>
            <person name="Jospin G."/>
            <person name="Alexiev A."/>
        </authorList>
    </citation>
    <scope>NUCLEOTIDE SEQUENCE [LARGE SCALE GENOMIC DNA]</scope>
    <source>
        <strain evidence="12">COT-192 OH2859</strain>
    </source>
</reference>
<dbReference type="PANTHER" id="PTHR43873:SF1">
    <property type="entry name" value="COBYRINATE A,C-DIAMIDE SYNTHASE"/>
    <property type="match status" value="1"/>
</dbReference>
<dbReference type="InterPro" id="IPR011698">
    <property type="entry name" value="GATase_3"/>
</dbReference>
<dbReference type="NCBIfam" id="NF002204">
    <property type="entry name" value="PRK01077.1"/>
    <property type="match status" value="1"/>
</dbReference>
<dbReference type="STRING" id="28115.HQ47_00815"/>
<feature type="domain" description="CobB/CobQ-like glutamine amidotransferase" evidence="10">
    <location>
        <begin position="249"/>
        <end position="428"/>
    </location>
</feature>
<dbReference type="CDD" id="cd05388">
    <property type="entry name" value="CobB_N"/>
    <property type="match status" value="1"/>
</dbReference>
<protein>
    <recommendedName>
        <fullName evidence="8">Cobyrinate a,c-diamide synthase</fullName>
        <ecNumber evidence="8">6.3.5.11</ecNumber>
    </recommendedName>
    <alternativeName>
        <fullName evidence="8">Cobyrinic acid a,c-diamide synthetase</fullName>
    </alternativeName>
</protein>
<dbReference type="InterPro" id="IPR004484">
    <property type="entry name" value="CbiA/CobB_synth"/>
</dbReference>
<comment type="cofactor">
    <cofactor evidence="1 8">
        <name>Mg(2+)</name>
        <dbReference type="ChEBI" id="CHEBI:18420"/>
    </cofactor>
</comment>
<keyword evidence="5 8" id="KW-0067">ATP-binding</keyword>
<dbReference type="PROSITE" id="PS51274">
    <property type="entry name" value="GATASE_COBBQ"/>
    <property type="match status" value="1"/>
</dbReference>
<gene>
    <name evidence="8" type="primary">cbiA</name>
    <name evidence="11" type="ORF">HQ47_00815</name>
</gene>
<evidence type="ECO:0000256" key="5">
    <source>
        <dbReference type="ARBA" id="ARBA00022840"/>
    </source>
</evidence>
<dbReference type="Gene3D" id="3.40.50.880">
    <property type="match status" value="1"/>
</dbReference>
<evidence type="ECO:0000256" key="3">
    <source>
        <dbReference type="ARBA" id="ARBA00022598"/>
    </source>
</evidence>
<keyword evidence="7 8" id="KW-0315">Glutamine amidotransferase</keyword>
<keyword evidence="12" id="KW-1185">Reference proteome</keyword>
<feature type="site" description="Increases nucleophilicity of active site Cys" evidence="8">
    <location>
        <position position="423"/>
    </location>
</feature>
<keyword evidence="3 8" id="KW-0436">Ligase</keyword>
<dbReference type="GO" id="GO:0005524">
    <property type="term" value="F:ATP binding"/>
    <property type="evidence" value="ECO:0007669"/>
    <property type="project" value="UniProtKB-UniRule"/>
</dbReference>
<keyword evidence="6 8" id="KW-0460">Magnesium</keyword>
<evidence type="ECO:0000259" key="9">
    <source>
        <dbReference type="Pfam" id="PF01656"/>
    </source>
</evidence>
<dbReference type="InterPro" id="IPR029062">
    <property type="entry name" value="Class_I_gatase-like"/>
</dbReference>
<evidence type="ECO:0000313" key="11">
    <source>
        <dbReference type="EMBL" id="KGN76360.1"/>
    </source>
</evidence>
<evidence type="ECO:0000256" key="4">
    <source>
        <dbReference type="ARBA" id="ARBA00022741"/>
    </source>
</evidence>
<organism evidence="11 12">
    <name type="scientific">Porphyromonas macacae</name>
    <dbReference type="NCBI Taxonomy" id="28115"/>
    <lineage>
        <taxon>Bacteria</taxon>
        <taxon>Pseudomonadati</taxon>
        <taxon>Bacteroidota</taxon>
        <taxon>Bacteroidia</taxon>
        <taxon>Bacteroidales</taxon>
        <taxon>Porphyromonadaceae</taxon>
        <taxon>Porphyromonas</taxon>
    </lineage>
</organism>
<dbReference type="GO" id="GO:0042242">
    <property type="term" value="F:cobyrinic acid a,c-diamide synthase activity"/>
    <property type="evidence" value="ECO:0007669"/>
    <property type="project" value="UniProtKB-UniRule"/>
</dbReference>
<keyword evidence="4 8" id="KW-0547">Nucleotide-binding</keyword>
<dbReference type="GO" id="GO:0009236">
    <property type="term" value="P:cobalamin biosynthetic process"/>
    <property type="evidence" value="ECO:0007669"/>
    <property type="project" value="UniProtKB-UniRule"/>
</dbReference>
<dbReference type="AlphaFoldDB" id="A0A0A2EFY5"/>
<evidence type="ECO:0000256" key="6">
    <source>
        <dbReference type="ARBA" id="ARBA00022842"/>
    </source>
</evidence>
<name>A0A0A2EFY5_9PORP</name>
<dbReference type="UniPathway" id="UPA00148">
    <property type="reaction ID" value="UER00231"/>
</dbReference>
<dbReference type="InterPro" id="IPR002586">
    <property type="entry name" value="CobQ/CobB/MinD/ParA_Nub-bd_dom"/>
</dbReference>
<dbReference type="EC" id="6.3.5.11" evidence="8"/>
<dbReference type="HAMAP" id="MF_00027">
    <property type="entry name" value="CobB_CbiA"/>
    <property type="match status" value="1"/>
</dbReference>
<dbReference type="CDD" id="cd03130">
    <property type="entry name" value="GATase1_CobB"/>
    <property type="match status" value="1"/>
</dbReference>
<dbReference type="OrthoDB" id="9764035at2"/>
<comment type="similarity">
    <text evidence="8">Belongs to the CobB/CbiA family.</text>
</comment>
<dbReference type="RefSeq" id="WP_036872612.1">
    <property type="nucleotide sequence ID" value="NZ_JRFA01000002.1"/>
</dbReference>
<dbReference type="eggNOG" id="COG1797">
    <property type="taxonomic scope" value="Bacteria"/>
</dbReference>
<comment type="miscellaneous">
    <text evidence="8">The a and c carboxylates of cobyrinate are activated for nucleophilic attack via formation of a phosphorylated intermediate by ATP. CbiA catalyzes first the amidation of the c-carboxylate, and then that of the a-carboxylate.</text>
</comment>
<sequence length="437" mass="48670">MSVKSGFVIGGASSGSGKTTLTLGLLRALYRRKVKVAPYKCGPDYIDPLIHQKAAHTPCYNLDAFFIPETEQLKRHFAQTASQADVCVVEGVMGLFDGYERSKGSSAEMAKKLGLPVILIIDAKAVAYSIAAPLYGFKHFDPDLRIAGVIFNRTGSEHHYELLCDAARSIGIEPLGYIPKDSGLEISSRHLGLTIDPDFDWERLLNHAADMVEKHVDIDMILSCCILDETSLSHKIEQQTAPQEKQTVVAIARDEAFNFTYQANIDKISSMAQIVYFSPIHDSHLPDCDFLYLPGGYPEFFAEQLSRNESMKTSIAKYAENGGKIWAECGGMMYLTEALITEDEVSHPMAGILPAKATMVNKKMRLGYRSLNINGIEYRGHEFHYSHLTHNPGKSMAVIYDSKGNPTETGLWRIKNVYAGYTHIYWGENTSPFMLFD</sequence>
<dbReference type="Gene3D" id="3.40.50.300">
    <property type="entry name" value="P-loop containing nucleotide triphosphate hydrolases"/>
    <property type="match status" value="2"/>
</dbReference>
<dbReference type="NCBIfam" id="TIGR00379">
    <property type="entry name" value="cobB"/>
    <property type="match status" value="1"/>
</dbReference>
<accession>A0A0A2EFY5</accession>
<feature type="active site" description="Nucleophile" evidence="8">
    <location>
        <position position="329"/>
    </location>
</feature>
<evidence type="ECO:0000256" key="8">
    <source>
        <dbReference type="HAMAP-Rule" id="MF_00027"/>
    </source>
</evidence>
<dbReference type="Pfam" id="PF07685">
    <property type="entry name" value="GATase_3"/>
    <property type="match status" value="1"/>
</dbReference>
<dbReference type="Pfam" id="PF01656">
    <property type="entry name" value="CbiA"/>
    <property type="match status" value="1"/>
</dbReference>
<evidence type="ECO:0000259" key="10">
    <source>
        <dbReference type="Pfam" id="PF07685"/>
    </source>
</evidence>
<evidence type="ECO:0000313" key="12">
    <source>
        <dbReference type="Proteomes" id="UP000030103"/>
    </source>
</evidence>
<dbReference type="SUPFAM" id="SSF52540">
    <property type="entry name" value="P-loop containing nucleoside triphosphate hydrolases"/>
    <property type="match status" value="1"/>
</dbReference>
<dbReference type="InterPro" id="IPR027417">
    <property type="entry name" value="P-loop_NTPase"/>
</dbReference>
<dbReference type="PANTHER" id="PTHR43873">
    <property type="entry name" value="COBYRINATE A,C-DIAMIDE SYNTHASE"/>
    <property type="match status" value="1"/>
</dbReference>
<comment type="catalytic activity">
    <reaction evidence="8">
        <text>cob(II)yrinate + 2 L-glutamine + 2 ATP + 2 H2O = cob(II)yrinate a,c diamide + 2 L-glutamate + 2 ADP + 2 phosphate + 2 H(+)</text>
        <dbReference type="Rhea" id="RHEA:26289"/>
        <dbReference type="ChEBI" id="CHEBI:15377"/>
        <dbReference type="ChEBI" id="CHEBI:15378"/>
        <dbReference type="ChEBI" id="CHEBI:29985"/>
        <dbReference type="ChEBI" id="CHEBI:30616"/>
        <dbReference type="ChEBI" id="CHEBI:43474"/>
        <dbReference type="ChEBI" id="CHEBI:58359"/>
        <dbReference type="ChEBI" id="CHEBI:58537"/>
        <dbReference type="ChEBI" id="CHEBI:58894"/>
        <dbReference type="ChEBI" id="CHEBI:456216"/>
        <dbReference type="EC" id="6.3.5.11"/>
    </reaction>
</comment>
<evidence type="ECO:0000256" key="2">
    <source>
        <dbReference type="ARBA" id="ARBA00022573"/>
    </source>
</evidence>
<keyword evidence="2 8" id="KW-0169">Cobalamin biosynthesis</keyword>
<dbReference type="SUPFAM" id="SSF52317">
    <property type="entry name" value="Class I glutamine amidotransferase-like"/>
    <property type="match status" value="1"/>
</dbReference>
<comment type="function">
    <text evidence="8">Catalyzes the ATP-dependent amidation of the two carboxylate groups at positions a and c of cobyrinate, using either L-glutamine or ammonia as the nitrogen source.</text>
</comment>
<evidence type="ECO:0000256" key="1">
    <source>
        <dbReference type="ARBA" id="ARBA00001946"/>
    </source>
</evidence>
<proteinExistence type="inferred from homology"/>
<comment type="caution">
    <text evidence="11">The sequence shown here is derived from an EMBL/GenBank/DDBJ whole genome shotgun (WGS) entry which is preliminary data.</text>
</comment>
<dbReference type="Proteomes" id="UP000030103">
    <property type="component" value="Unassembled WGS sequence"/>
</dbReference>